<feature type="non-terminal residue" evidence="2">
    <location>
        <position position="289"/>
    </location>
</feature>
<sequence length="289" mass="32506">MTKRRLPMVEHADTLSLKALRELVTGLVARADRAEIRIEALEADNRKLREENDQLRIENTRLKVDNQLLRDEIARLKNLPPRPPFRPSGMDQATSDKAVAGSRKPARRRGPKGDTRSATREEVLPARAPPGSRFKGYKDCMVRDLVVRAEVVRYRRECWVTPEGRTIIAPLPAGIKGGYGASLRRFCLMLHSHGQVTTQRLTTLLNDVGIEISKRQVIRFLTQRLDGFHAEDAAVLHAGLVSAPFVTVDDTGARHANRNFHTTQIGGEHFTAFRTTPSKSRLNFLALLR</sequence>
<dbReference type="AlphaFoldDB" id="A0AAE4YXT5"/>
<name>A0AAE4YXT5_9HYPH</name>
<organism evidence="2 3">
    <name type="scientific">Rhizobium ruizarguesonis</name>
    <dbReference type="NCBI Taxonomy" id="2081791"/>
    <lineage>
        <taxon>Bacteria</taxon>
        <taxon>Pseudomonadati</taxon>
        <taxon>Pseudomonadota</taxon>
        <taxon>Alphaproteobacteria</taxon>
        <taxon>Hyphomicrobiales</taxon>
        <taxon>Rhizobiaceae</taxon>
        <taxon>Rhizobium/Agrobacterium group</taxon>
        <taxon>Rhizobium</taxon>
    </lineage>
</organism>
<reference evidence="2 3" key="1">
    <citation type="submission" date="2019-12" db="EMBL/GenBank/DDBJ databases">
        <title>Rhizobium genotypes associated with high levels of biological nitrogen fixation by grain legumes in a temperate-maritime cropping system.</title>
        <authorList>
            <person name="Maluk M."/>
            <person name="Francesc Ferrando Molina F."/>
            <person name="Lopez Del Egido L."/>
            <person name="Lafos M."/>
            <person name="Langarica-Fuentes A."/>
            <person name="Gebre Yohannes G."/>
            <person name="Young M.W."/>
            <person name="Martin P."/>
            <person name="Gantlett R."/>
            <person name="Kenicer G."/>
            <person name="Hawes C."/>
            <person name="Begg G.S."/>
            <person name="Quilliam R.S."/>
            <person name="Squire G.R."/>
            <person name="Poole P.S."/>
            <person name="Young P.W."/>
            <person name="Iannetta P.M."/>
            <person name="James E.K."/>
        </authorList>
    </citation>
    <scope>NUCLEOTIDE SEQUENCE [LARGE SCALE GENOMIC DNA]</scope>
    <source>
        <strain evidence="2 3">JHI985</strain>
    </source>
</reference>
<protein>
    <submittedName>
        <fullName evidence="2">Transposase</fullName>
    </submittedName>
</protein>
<dbReference type="EMBL" id="WUFC01000094">
    <property type="protein sequence ID" value="NEI53267.1"/>
    <property type="molecule type" value="Genomic_DNA"/>
</dbReference>
<dbReference type="Proteomes" id="UP000661163">
    <property type="component" value="Unassembled WGS sequence"/>
</dbReference>
<evidence type="ECO:0000256" key="1">
    <source>
        <dbReference type="SAM" id="MobiDB-lite"/>
    </source>
</evidence>
<accession>A0AAE4YXT5</accession>
<evidence type="ECO:0000313" key="3">
    <source>
        <dbReference type="Proteomes" id="UP000661163"/>
    </source>
</evidence>
<feature type="region of interest" description="Disordered" evidence="1">
    <location>
        <begin position="75"/>
        <end position="129"/>
    </location>
</feature>
<comment type="caution">
    <text evidence="2">The sequence shown here is derived from an EMBL/GenBank/DDBJ whole genome shotgun (WGS) entry which is preliminary data.</text>
</comment>
<gene>
    <name evidence="2" type="ORF">GR217_37425</name>
</gene>
<evidence type="ECO:0000313" key="2">
    <source>
        <dbReference type="EMBL" id="NEI53267.1"/>
    </source>
</evidence>
<feature type="compositionally biased region" description="Basic and acidic residues" evidence="1">
    <location>
        <begin position="111"/>
        <end position="124"/>
    </location>
</feature>
<proteinExistence type="predicted"/>